<keyword evidence="12" id="KW-1185">Reference proteome</keyword>
<dbReference type="AlphaFoldDB" id="A0AA43QNQ6"/>
<accession>A0AA43QNQ6</accession>
<evidence type="ECO:0000256" key="5">
    <source>
        <dbReference type="ARBA" id="ARBA00022884"/>
    </source>
</evidence>
<sequence length="668" mass="74825">MAFNFYNRYIPPPESSTLPQQSDRPQKKRKISKSDNGHHESIHADRDVEEEDPEPTSNSAVAIETSKAKQLKKKNKKKSRNDHAVLPMTDAMIEGPTDVSTKVERGARKHEAILTKYNTSTKTEKGDVPIDDNVVEPDGSEEQTVEHHGLEPLPQPDTSQTVSKSSAPTGSGKTLAYAVPISDCFRNCTGKLLTALIIVPTRELVGQAKEMLNACIGSNKAIQIATADGSRPFKEEQIALVQKYQRYDPEAYEAEEQEVQVRPDNELFYKMLSNNFGLESDCHGIAYDDERMLNHVYDYQSKATVLISTPGRLVEHLKSTKGFTLRHVELLVIDEADRILDDSFQDWLDAVMPDLERPPEPLGINKILEDAFLLPLKKQARKIILSASMTKDVSKLAGLNLRTPQLLVLEDPYDDDEESHLRSGAQGQSYTLPSSLRENAVSLTNVDTKPLELIRVMESAQHLLENREKEASQSSDEDASPLSDSDSSISPSHPPSNQEGPHAFKIRGTLVFTKSTESAHRLFRLLTLLRPEYSSQIATFTKSSANIKTLKRFAKQKISILIATDRASRGLDIPHLEHVINYDMPSSQESYVHRVGRTARAGKAGLATTLVAHHQARWFWNEIARGPTINRQGKRIERWNLGELKLSEEESKKYEKAITELGEEVRGK</sequence>
<dbReference type="PROSITE" id="PS51194">
    <property type="entry name" value="HELICASE_CTER"/>
    <property type="match status" value="1"/>
</dbReference>
<dbReference type="PANTHER" id="PTHR24031">
    <property type="entry name" value="RNA HELICASE"/>
    <property type="match status" value="1"/>
</dbReference>
<evidence type="ECO:0000259" key="9">
    <source>
        <dbReference type="PROSITE" id="PS51192"/>
    </source>
</evidence>
<evidence type="ECO:0000313" key="11">
    <source>
        <dbReference type="EMBL" id="MDI1487625.1"/>
    </source>
</evidence>
<dbReference type="InterPro" id="IPR027417">
    <property type="entry name" value="P-loop_NTPase"/>
</dbReference>
<dbReference type="Pfam" id="PF00271">
    <property type="entry name" value="Helicase_C"/>
    <property type="match status" value="1"/>
</dbReference>
<dbReference type="InterPro" id="IPR014001">
    <property type="entry name" value="Helicase_ATP-bd"/>
</dbReference>
<dbReference type="InterPro" id="IPR001650">
    <property type="entry name" value="Helicase_C-like"/>
</dbReference>
<evidence type="ECO:0000259" key="10">
    <source>
        <dbReference type="PROSITE" id="PS51194"/>
    </source>
</evidence>
<dbReference type="SMART" id="SM00487">
    <property type="entry name" value="DEXDc"/>
    <property type="match status" value="1"/>
</dbReference>
<protein>
    <recommendedName>
        <fullName evidence="7">ATP-dependent RNA helicase</fullName>
        <ecNumber evidence="7">3.6.4.13</ecNumber>
    </recommendedName>
</protein>
<feature type="domain" description="Helicase ATP-binding" evidence="9">
    <location>
        <begin position="166"/>
        <end position="407"/>
    </location>
</feature>
<comment type="domain">
    <text evidence="7">The Q motif is unique to and characteristic of the DEAD box family of RNA helicases and controls ATP binding and hydrolysis.</text>
</comment>
<evidence type="ECO:0000256" key="6">
    <source>
        <dbReference type="RuleBase" id="RU000492"/>
    </source>
</evidence>
<feature type="compositionally biased region" description="Acidic residues" evidence="8">
    <location>
        <begin position="129"/>
        <end position="143"/>
    </location>
</feature>
<evidence type="ECO:0000256" key="4">
    <source>
        <dbReference type="ARBA" id="ARBA00022840"/>
    </source>
</evidence>
<dbReference type="EMBL" id="JAPUFD010000006">
    <property type="protein sequence ID" value="MDI1487625.1"/>
    <property type="molecule type" value="Genomic_DNA"/>
</dbReference>
<dbReference type="GO" id="GO:0016787">
    <property type="term" value="F:hydrolase activity"/>
    <property type="evidence" value="ECO:0007669"/>
    <property type="project" value="UniProtKB-KW"/>
</dbReference>
<feature type="domain" description="Helicase C-terminal" evidence="10">
    <location>
        <begin position="498"/>
        <end position="659"/>
    </location>
</feature>
<keyword evidence="1 6" id="KW-0547">Nucleotide-binding</keyword>
<dbReference type="SMART" id="SM00490">
    <property type="entry name" value="HELICc"/>
    <property type="match status" value="1"/>
</dbReference>
<dbReference type="PROSITE" id="PS51192">
    <property type="entry name" value="HELICASE_ATP_BIND_1"/>
    <property type="match status" value="1"/>
</dbReference>
<evidence type="ECO:0000256" key="3">
    <source>
        <dbReference type="ARBA" id="ARBA00022806"/>
    </source>
</evidence>
<gene>
    <name evidence="11" type="primary">DBP6</name>
    <name evidence="11" type="ORF">OHK93_006895</name>
</gene>
<feature type="region of interest" description="Disordered" evidence="8">
    <location>
        <begin position="465"/>
        <end position="502"/>
    </location>
</feature>
<evidence type="ECO:0000256" key="1">
    <source>
        <dbReference type="ARBA" id="ARBA00022741"/>
    </source>
</evidence>
<feature type="compositionally biased region" description="Low complexity" evidence="8">
    <location>
        <begin position="480"/>
        <end position="491"/>
    </location>
</feature>
<keyword evidence="4 6" id="KW-0067">ATP-binding</keyword>
<dbReference type="GO" id="GO:0005524">
    <property type="term" value="F:ATP binding"/>
    <property type="evidence" value="ECO:0007669"/>
    <property type="project" value="UniProtKB-UniRule"/>
</dbReference>
<keyword evidence="2 6" id="KW-0378">Hydrolase</keyword>
<proteinExistence type="inferred from homology"/>
<dbReference type="Gene3D" id="3.40.50.300">
    <property type="entry name" value="P-loop containing nucleotide triphosphate hydrolases"/>
    <property type="match status" value="2"/>
</dbReference>
<dbReference type="InterPro" id="IPR000629">
    <property type="entry name" value="RNA-helicase_DEAD-box_CS"/>
</dbReference>
<organism evidence="11 12">
    <name type="scientific">Ramalina farinacea</name>
    <dbReference type="NCBI Taxonomy" id="258253"/>
    <lineage>
        <taxon>Eukaryota</taxon>
        <taxon>Fungi</taxon>
        <taxon>Dikarya</taxon>
        <taxon>Ascomycota</taxon>
        <taxon>Pezizomycotina</taxon>
        <taxon>Lecanoromycetes</taxon>
        <taxon>OSLEUM clade</taxon>
        <taxon>Lecanoromycetidae</taxon>
        <taxon>Lecanorales</taxon>
        <taxon>Lecanorineae</taxon>
        <taxon>Ramalinaceae</taxon>
        <taxon>Ramalina</taxon>
    </lineage>
</organism>
<dbReference type="CDD" id="cd18787">
    <property type="entry name" value="SF2_C_DEAD"/>
    <property type="match status" value="1"/>
</dbReference>
<feature type="compositionally biased region" description="Polar residues" evidence="8">
    <location>
        <begin position="156"/>
        <end position="172"/>
    </location>
</feature>
<dbReference type="SUPFAM" id="SSF52540">
    <property type="entry name" value="P-loop containing nucleoside triphosphate hydrolases"/>
    <property type="match status" value="1"/>
</dbReference>
<keyword evidence="5 7" id="KW-0694">RNA-binding</keyword>
<dbReference type="PROSITE" id="PS00039">
    <property type="entry name" value="DEAD_ATP_HELICASE"/>
    <property type="match status" value="1"/>
</dbReference>
<evidence type="ECO:0000256" key="7">
    <source>
        <dbReference type="RuleBase" id="RU365068"/>
    </source>
</evidence>
<feature type="region of interest" description="Disordered" evidence="8">
    <location>
        <begin position="1"/>
        <end position="88"/>
    </location>
</feature>
<comment type="catalytic activity">
    <reaction evidence="7">
        <text>ATP + H2O = ADP + phosphate + H(+)</text>
        <dbReference type="Rhea" id="RHEA:13065"/>
        <dbReference type="ChEBI" id="CHEBI:15377"/>
        <dbReference type="ChEBI" id="CHEBI:15378"/>
        <dbReference type="ChEBI" id="CHEBI:30616"/>
        <dbReference type="ChEBI" id="CHEBI:43474"/>
        <dbReference type="ChEBI" id="CHEBI:456216"/>
        <dbReference type="EC" id="3.6.4.13"/>
    </reaction>
</comment>
<evidence type="ECO:0000313" key="12">
    <source>
        <dbReference type="Proteomes" id="UP001161017"/>
    </source>
</evidence>
<dbReference type="Pfam" id="PF00270">
    <property type="entry name" value="DEAD"/>
    <property type="match status" value="2"/>
</dbReference>
<dbReference type="InterPro" id="IPR011545">
    <property type="entry name" value="DEAD/DEAH_box_helicase_dom"/>
</dbReference>
<keyword evidence="3 6" id="KW-0347">Helicase</keyword>
<dbReference type="EC" id="3.6.4.13" evidence="7"/>
<dbReference type="GO" id="GO:0003723">
    <property type="term" value="F:RNA binding"/>
    <property type="evidence" value="ECO:0007669"/>
    <property type="project" value="UniProtKB-UniRule"/>
</dbReference>
<evidence type="ECO:0000256" key="2">
    <source>
        <dbReference type="ARBA" id="ARBA00022801"/>
    </source>
</evidence>
<feature type="compositionally biased region" description="Basic and acidic residues" evidence="8">
    <location>
        <begin position="32"/>
        <end position="46"/>
    </location>
</feature>
<dbReference type="Proteomes" id="UP001161017">
    <property type="component" value="Unassembled WGS sequence"/>
</dbReference>
<reference evidence="11" key="1">
    <citation type="journal article" date="2023" name="Genome Biol. Evol.">
        <title>First Whole Genome Sequence and Flow Cytometry Genome Size Data for the Lichen-Forming Fungus Ramalina farinacea (Ascomycota).</title>
        <authorList>
            <person name="Llewellyn T."/>
            <person name="Mian S."/>
            <person name="Hill R."/>
            <person name="Leitch I.J."/>
            <person name="Gaya E."/>
        </authorList>
    </citation>
    <scope>NUCLEOTIDE SEQUENCE</scope>
    <source>
        <strain evidence="11">LIQ254RAFAR</strain>
    </source>
</reference>
<comment type="caution">
    <text evidence="11">The sequence shown here is derived from an EMBL/GenBank/DDBJ whole genome shotgun (WGS) entry which is preliminary data.</text>
</comment>
<feature type="compositionally biased region" description="Basic residues" evidence="8">
    <location>
        <begin position="69"/>
        <end position="80"/>
    </location>
</feature>
<dbReference type="GO" id="GO:0003724">
    <property type="term" value="F:RNA helicase activity"/>
    <property type="evidence" value="ECO:0007669"/>
    <property type="project" value="UniProtKB-EC"/>
</dbReference>
<feature type="region of interest" description="Disordered" evidence="8">
    <location>
        <begin position="414"/>
        <end position="433"/>
    </location>
</feature>
<comment type="function">
    <text evidence="7">RNA helicase.</text>
</comment>
<evidence type="ECO:0000256" key="8">
    <source>
        <dbReference type="SAM" id="MobiDB-lite"/>
    </source>
</evidence>
<name>A0AA43QNQ6_9LECA</name>
<comment type="similarity">
    <text evidence="6">Belongs to the DEAD box helicase family.</text>
</comment>
<feature type="region of interest" description="Disordered" evidence="8">
    <location>
        <begin position="122"/>
        <end position="172"/>
    </location>
</feature>